<gene>
    <name evidence="1" type="ORF">BpHYR1_044326</name>
</gene>
<organism evidence="1 2">
    <name type="scientific">Brachionus plicatilis</name>
    <name type="common">Marine rotifer</name>
    <name type="synonym">Brachionus muelleri</name>
    <dbReference type="NCBI Taxonomy" id="10195"/>
    <lineage>
        <taxon>Eukaryota</taxon>
        <taxon>Metazoa</taxon>
        <taxon>Spiralia</taxon>
        <taxon>Gnathifera</taxon>
        <taxon>Rotifera</taxon>
        <taxon>Eurotatoria</taxon>
        <taxon>Monogononta</taxon>
        <taxon>Pseudotrocha</taxon>
        <taxon>Ploima</taxon>
        <taxon>Brachionidae</taxon>
        <taxon>Brachionus</taxon>
    </lineage>
</organism>
<keyword evidence="2" id="KW-1185">Reference proteome</keyword>
<evidence type="ECO:0000313" key="2">
    <source>
        <dbReference type="Proteomes" id="UP000276133"/>
    </source>
</evidence>
<dbReference type="EMBL" id="REGN01000218">
    <property type="protein sequence ID" value="RNA43526.1"/>
    <property type="molecule type" value="Genomic_DNA"/>
</dbReference>
<sequence>MSHIRLCTQSFHDPDLALCRIHSLDHKLILISKDKLFELKCLIEFIITFYEIVTLKGFTSVFTFFSLKICKNPQMNHNGMIHMTDCLLLLVKLPLEGDRCLIF</sequence>
<protein>
    <submittedName>
        <fullName evidence="1">Uncharacterized protein</fullName>
    </submittedName>
</protein>
<proteinExistence type="predicted"/>
<evidence type="ECO:0000313" key="1">
    <source>
        <dbReference type="EMBL" id="RNA43526.1"/>
    </source>
</evidence>
<dbReference type="AlphaFoldDB" id="A0A3M7T666"/>
<reference evidence="1 2" key="1">
    <citation type="journal article" date="2018" name="Sci. Rep.">
        <title>Genomic signatures of local adaptation to the degree of environmental predictability in rotifers.</title>
        <authorList>
            <person name="Franch-Gras L."/>
            <person name="Hahn C."/>
            <person name="Garcia-Roger E.M."/>
            <person name="Carmona M.J."/>
            <person name="Serra M."/>
            <person name="Gomez A."/>
        </authorList>
    </citation>
    <scope>NUCLEOTIDE SEQUENCE [LARGE SCALE GENOMIC DNA]</scope>
    <source>
        <strain evidence="1">HYR1</strain>
    </source>
</reference>
<name>A0A3M7T666_BRAPC</name>
<comment type="caution">
    <text evidence="1">The sequence shown here is derived from an EMBL/GenBank/DDBJ whole genome shotgun (WGS) entry which is preliminary data.</text>
</comment>
<dbReference type="Proteomes" id="UP000276133">
    <property type="component" value="Unassembled WGS sequence"/>
</dbReference>
<accession>A0A3M7T666</accession>